<organism evidence="2 3">
    <name type="scientific">Pseudopedobacter beijingensis</name>
    <dbReference type="NCBI Taxonomy" id="1207056"/>
    <lineage>
        <taxon>Bacteria</taxon>
        <taxon>Pseudomonadati</taxon>
        <taxon>Bacteroidota</taxon>
        <taxon>Sphingobacteriia</taxon>
        <taxon>Sphingobacteriales</taxon>
        <taxon>Sphingobacteriaceae</taxon>
        <taxon>Pseudopedobacter</taxon>
    </lineage>
</organism>
<evidence type="ECO:0000313" key="3">
    <source>
        <dbReference type="Proteomes" id="UP001597118"/>
    </source>
</evidence>
<comment type="caution">
    <text evidence="2">The sequence shown here is derived from an EMBL/GenBank/DDBJ whole genome shotgun (WGS) entry which is preliminary data.</text>
</comment>
<dbReference type="SUPFAM" id="SSF51206">
    <property type="entry name" value="cAMP-binding domain-like"/>
    <property type="match status" value="1"/>
</dbReference>
<evidence type="ECO:0000313" key="2">
    <source>
        <dbReference type="EMBL" id="MFD1628237.1"/>
    </source>
</evidence>
<dbReference type="InterPro" id="IPR000595">
    <property type="entry name" value="cNMP-bd_dom"/>
</dbReference>
<dbReference type="Proteomes" id="UP001597118">
    <property type="component" value="Unassembled WGS sequence"/>
</dbReference>
<dbReference type="EMBL" id="JBHUDG010000001">
    <property type="protein sequence ID" value="MFD1628237.1"/>
    <property type="molecule type" value="Genomic_DNA"/>
</dbReference>
<dbReference type="RefSeq" id="WP_379660626.1">
    <property type="nucleotide sequence ID" value="NZ_JBHUDG010000001.1"/>
</dbReference>
<gene>
    <name evidence="2" type="ORF">ACFSAH_00030</name>
</gene>
<accession>A0ABW4I8G6</accession>
<evidence type="ECO:0000259" key="1">
    <source>
        <dbReference type="Pfam" id="PF00027"/>
    </source>
</evidence>
<name>A0ABW4I8G6_9SPHI</name>
<dbReference type="InterPro" id="IPR014710">
    <property type="entry name" value="RmlC-like_jellyroll"/>
</dbReference>
<proteinExistence type="predicted"/>
<reference evidence="3" key="1">
    <citation type="journal article" date="2019" name="Int. J. Syst. Evol. Microbiol.">
        <title>The Global Catalogue of Microorganisms (GCM) 10K type strain sequencing project: providing services to taxonomists for standard genome sequencing and annotation.</title>
        <authorList>
            <consortium name="The Broad Institute Genomics Platform"/>
            <consortium name="The Broad Institute Genome Sequencing Center for Infectious Disease"/>
            <person name="Wu L."/>
            <person name="Ma J."/>
        </authorList>
    </citation>
    <scope>NUCLEOTIDE SEQUENCE [LARGE SCALE GENOMIC DNA]</scope>
    <source>
        <strain evidence="3">CCUG 53762</strain>
    </source>
</reference>
<dbReference type="Pfam" id="PF00027">
    <property type="entry name" value="cNMP_binding"/>
    <property type="match status" value="1"/>
</dbReference>
<dbReference type="InterPro" id="IPR018490">
    <property type="entry name" value="cNMP-bd_dom_sf"/>
</dbReference>
<sequence length="191" mass="22402">MHKHYVNYLKKFGYLPPAIENSLMHRIEPKSIAKNSILLNPGEICRNLIFVNNGYFRVFNGSPEFKTIDIIGPDYYVYVSESFLNQKPSEYGIECITDAEVISLSYYDWNALQHHCNDFTQLIFRLLLSEKDFYKQQLAITGKDVAKQRYILLKRRYPKIDVSIKQNYIADLLNISAIHLSRIKREALMEI</sequence>
<dbReference type="Gene3D" id="2.60.120.10">
    <property type="entry name" value="Jelly Rolls"/>
    <property type="match status" value="1"/>
</dbReference>
<protein>
    <submittedName>
        <fullName evidence="2">Crp/Fnr family transcriptional regulator</fullName>
    </submittedName>
</protein>
<feature type="domain" description="Cyclic nucleotide-binding" evidence="1">
    <location>
        <begin position="30"/>
        <end position="112"/>
    </location>
</feature>
<keyword evidence="3" id="KW-1185">Reference proteome</keyword>